<feature type="domain" description="CCHC-type" evidence="2">
    <location>
        <begin position="309"/>
        <end position="324"/>
    </location>
</feature>
<dbReference type="SUPFAM" id="SSF57756">
    <property type="entry name" value="Retrovirus zinc finger-like domains"/>
    <property type="match status" value="2"/>
</dbReference>
<sequence>MDKNNLPRNMETITTDISTGMSEDTSDLANRTSIRTSEVFRIDSVEFSISESQNNIMTIVRTDDEYVHSGDFLIDSKGKEREILLATFRKLYGLTLSVDYDRSSDVYILKPCHPLFDVSKEYELTLIKNLKEEQKPEWYLYFLELEHGKYYVGKSKDPLTRIDEHKSASGADWTKVHKPIKVINVIPMINDFDEDMQTLKLMREQGVDNVRGGSFCKFNLSQEDLTMIRKMINGSKDACYACGSMDHFIDRCPQKRAFGKRYLYDRTQSVVPTVWDTKSMRDARDARFGFNGRFRSDTSDYSHRDPLVCYVCNKSGHIARECRSVRRLDGSLIEDRYTTQRQD</sequence>
<evidence type="ECO:0000259" key="3">
    <source>
        <dbReference type="PROSITE" id="PS50164"/>
    </source>
</evidence>
<dbReference type="SUPFAM" id="SSF82771">
    <property type="entry name" value="GIY-YIG endonuclease"/>
    <property type="match status" value="1"/>
</dbReference>
<protein>
    <submittedName>
        <fullName evidence="4">GIY-YIG nuclease</fullName>
    </submittedName>
</protein>
<evidence type="ECO:0000313" key="5">
    <source>
        <dbReference type="Proteomes" id="UP000594342"/>
    </source>
</evidence>
<dbReference type="GO" id="GO:0008270">
    <property type="term" value="F:zinc ion binding"/>
    <property type="evidence" value="ECO:0007669"/>
    <property type="project" value="UniProtKB-KW"/>
</dbReference>
<dbReference type="Pfam" id="PF01541">
    <property type="entry name" value="GIY-YIG"/>
    <property type="match status" value="1"/>
</dbReference>
<reference evidence="4 5" key="1">
    <citation type="submission" date="2018-10" db="EMBL/GenBank/DDBJ databases">
        <authorList>
            <consortium name="IHU Genomes"/>
        </authorList>
    </citation>
    <scope>NUCLEOTIDE SEQUENCE [LARGE SCALE GENOMIC DNA]</scope>
    <source>
        <strain evidence="4 5">A1</strain>
    </source>
</reference>
<dbReference type="EMBL" id="UPSH01000001">
    <property type="protein sequence ID" value="VBB18207.1"/>
    <property type="molecule type" value="Genomic_DNA"/>
</dbReference>
<evidence type="ECO:0000256" key="1">
    <source>
        <dbReference type="PROSITE-ProRule" id="PRU00047"/>
    </source>
</evidence>
<keyword evidence="5" id="KW-1185">Reference proteome</keyword>
<dbReference type="InterPro" id="IPR036875">
    <property type="entry name" value="Znf_CCHC_sf"/>
</dbReference>
<evidence type="ECO:0000313" key="4">
    <source>
        <dbReference type="EMBL" id="VBB18207.1"/>
    </source>
</evidence>
<feature type="domain" description="GIY-YIG" evidence="3">
    <location>
        <begin position="136"/>
        <end position="220"/>
    </location>
</feature>
<gene>
    <name evidence="4" type="ORF">YASMINEVIRUS_670</name>
</gene>
<dbReference type="PROSITE" id="PS50164">
    <property type="entry name" value="GIY_YIG"/>
    <property type="match status" value="1"/>
</dbReference>
<dbReference type="CDD" id="cd00719">
    <property type="entry name" value="GIY-YIG_SF"/>
    <property type="match status" value="1"/>
</dbReference>
<dbReference type="InterPro" id="IPR000305">
    <property type="entry name" value="GIY-YIG_endonuc"/>
</dbReference>
<dbReference type="InterPro" id="IPR001878">
    <property type="entry name" value="Znf_CCHC"/>
</dbReference>
<keyword evidence="1" id="KW-0862">Zinc</keyword>
<organism evidence="4 5">
    <name type="scientific">Yasminevirus sp. GU-2018</name>
    <dbReference type="NCBI Taxonomy" id="2420051"/>
    <lineage>
        <taxon>Viruses</taxon>
        <taxon>Varidnaviria</taxon>
        <taxon>Bamfordvirae</taxon>
        <taxon>Nucleocytoviricota</taxon>
        <taxon>Megaviricetes</taxon>
        <taxon>Imitervirales</taxon>
        <taxon>Mimiviridae</taxon>
        <taxon>Klosneuvirinae</taxon>
        <taxon>Yasminevirus</taxon>
        <taxon>Yasminevirus saudimassiliense</taxon>
    </lineage>
</organism>
<dbReference type="InterPro" id="IPR035901">
    <property type="entry name" value="GIY-YIG_endonuc_sf"/>
</dbReference>
<keyword evidence="1" id="KW-0479">Metal-binding</keyword>
<keyword evidence="1" id="KW-0863">Zinc-finger</keyword>
<comment type="caution">
    <text evidence="4">The sequence shown here is derived from an EMBL/GenBank/DDBJ whole genome shotgun (WGS) entry which is preliminary data.</text>
</comment>
<dbReference type="GO" id="GO:0003676">
    <property type="term" value="F:nucleic acid binding"/>
    <property type="evidence" value="ECO:0007669"/>
    <property type="project" value="InterPro"/>
</dbReference>
<evidence type="ECO:0000259" key="2">
    <source>
        <dbReference type="PROSITE" id="PS50158"/>
    </source>
</evidence>
<dbReference type="Proteomes" id="UP000594342">
    <property type="component" value="Unassembled WGS sequence"/>
</dbReference>
<dbReference type="Gene3D" id="3.40.1440.10">
    <property type="entry name" value="GIY-YIG endonuclease"/>
    <property type="match status" value="1"/>
</dbReference>
<name>A0A5K0U8J4_9VIRU</name>
<dbReference type="PROSITE" id="PS50158">
    <property type="entry name" value="ZF_CCHC"/>
    <property type="match status" value="1"/>
</dbReference>
<proteinExistence type="predicted"/>
<dbReference type="SMART" id="SM00343">
    <property type="entry name" value="ZnF_C2HC"/>
    <property type="match status" value="2"/>
</dbReference>
<dbReference type="Gene3D" id="4.10.60.10">
    <property type="entry name" value="Zinc finger, CCHC-type"/>
    <property type="match status" value="1"/>
</dbReference>
<accession>A0A5K0U8J4</accession>
<dbReference type="Pfam" id="PF00098">
    <property type="entry name" value="zf-CCHC"/>
    <property type="match status" value="2"/>
</dbReference>